<accession>A0A0D8Y7E6</accession>
<sequence length="48" mass="5364">MNFFKRKFSFTDEEGDTSLDDPANNGPPSAFSFQALANKVTSTISYRI</sequence>
<reference evidence="3" key="2">
    <citation type="journal article" date="2016" name="Sci. Rep.">
        <title>Dictyocaulus viviparus genome, variome and transcriptome elucidate lungworm biology and support future intervention.</title>
        <authorList>
            <person name="McNulty S.N."/>
            <person name="Strube C."/>
            <person name="Rosa B.A."/>
            <person name="Martin J.C."/>
            <person name="Tyagi R."/>
            <person name="Choi Y.J."/>
            <person name="Wang Q."/>
            <person name="Hallsworth Pepin K."/>
            <person name="Zhang X."/>
            <person name="Ozersky P."/>
            <person name="Wilson R.K."/>
            <person name="Sternberg P.W."/>
            <person name="Gasser R.B."/>
            <person name="Mitreva M."/>
        </authorList>
    </citation>
    <scope>NUCLEOTIDE SEQUENCE [LARGE SCALE GENOMIC DNA]</scope>
    <source>
        <strain evidence="3">HannoverDv2000</strain>
    </source>
</reference>
<proteinExistence type="predicted"/>
<gene>
    <name evidence="2" type="ORF">DICVIV_01973</name>
</gene>
<dbReference type="Proteomes" id="UP000053766">
    <property type="component" value="Unassembled WGS sequence"/>
</dbReference>
<evidence type="ECO:0000256" key="1">
    <source>
        <dbReference type="SAM" id="MobiDB-lite"/>
    </source>
</evidence>
<keyword evidence="3" id="KW-1185">Reference proteome</keyword>
<feature type="region of interest" description="Disordered" evidence="1">
    <location>
        <begin position="1"/>
        <end position="26"/>
    </location>
</feature>
<evidence type="ECO:0000313" key="2">
    <source>
        <dbReference type="EMBL" id="KJH51894.1"/>
    </source>
</evidence>
<dbReference type="OrthoDB" id="5860976at2759"/>
<organism evidence="2 3">
    <name type="scientific">Dictyocaulus viviparus</name>
    <name type="common">Bovine lungworm</name>
    <dbReference type="NCBI Taxonomy" id="29172"/>
    <lineage>
        <taxon>Eukaryota</taxon>
        <taxon>Metazoa</taxon>
        <taxon>Ecdysozoa</taxon>
        <taxon>Nematoda</taxon>
        <taxon>Chromadorea</taxon>
        <taxon>Rhabditida</taxon>
        <taxon>Rhabditina</taxon>
        <taxon>Rhabditomorpha</taxon>
        <taxon>Strongyloidea</taxon>
        <taxon>Metastrongylidae</taxon>
        <taxon>Dictyocaulus</taxon>
    </lineage>
</organism>
<evidence type="ECO:0000313" key="3">
    <source>
        <dbReference type="Proteomes" id="UP000053766"/>
    </source>
</evidence>
<protein>
    <submittedName>
        <fullName evidence="2">Uncharacterized protein</fullName>
    </submittedName>
</protein>
<dbReference type="AlphaFoldDB" id="A0A0D8Y7E6"/>
<name>A0A0D8Y7E6_DICVI</name>
<dbReference type="EMBL" id="KN716175">
    <property type="protein sequence ID" value="KJH51894.1"/>
    <property type="molecule type" value="Genomic_DNA"/>
</dbReference>
<dbReference type="STRING" id="29172.A0A0D8Y7E6"/>
<reference evidence="2 3" key="1">
    <citation type="submission" date="2013-11" db="EMBL/GenBank/DDBJ databases">
        <title>Draft genome of the bovine lungworm Dictyocaulus viviparus.</title>
        <authorList>
            <person name="Mitreva M."/>
        </authorList>
    </citation>
    <scope>NUCLEOTIDE SEQUENCE [LARGE SCALE GENOMIC DNA]</scope>
    <source>
        <strain evidence="2 3">HannoverDv2000</strain>
    </source>
</reference>